<accession>A0A812Y9T2</accession>
<organism evidence="1 2">
    <name type="scientific">Symbiodinium pilosum</name>
    <name type="common">Dinoflagellate</name>
    <dbReference type="NCBI Taxonomy" id="2952"/>
    <lineage>
        <taxon>Eukaryota</taxon>
        <taxon>Sar</taxon>
        <taxon>Alveolata</taxon>
        <taxon>Dinophyceae</taxon>
        <taxon>Suessiales</taxon>
        <taxon>Symbiodiniaceae</taxon>
        <taxon>Symbiodinium</taxon>
    </lineage>
</organism>
<proteinExistence type="predicted"/>
<gene>
    <name evidence="1" type="ORF">SPIL2461_LOCUS22461</name>
</gene>
<sequence>VWAHRNALSGLFRYVGHDGLISRDQVKWCLEALNSSINGELLQANIEQIVKAVKFKDDLVAAEQLLSAFHLVDLLSNT</sequence>
<comment type="caution">
    <text evidence="1">The sequence shown here is derived from an EMBL/GenBank/DDBJ whole genome shotgun (WGS) entry which is preliminary data.</text>
</comment>
<evidence type="ECO:0000313" key="2">
    <source>
        <dbReference type="Proteomes" id="UP000649617"/>
    </source>
</evidence>
<dbReference type="AlphaFoldDB" id="A0A812Y9T2"/>
<evidence type="ECO:0000313" key="1">
    <source>
        <dbReference type="EMBL" id="CAE7765998.1"/>
    </source>
</evidence>
<keyword evidence="2" id="KW-1185">Reference proteome</keyword>
<reference evidence="1" key="1">
    <citation type="submission" date="2021-02" db="EMBL/GenBank/DDBJ databases">
        <authorList>
            <person name="Dougan E. K."/>
            <person name="Rhodes N."/>
            <person name="Thang M."/>
            <person name="Chan C."/>
        </authorList>
    </citation>
    <scope>NUCLEOTIDE SEQUENCE</scope>
</reference>
<feature type="non-terminal residue" evidence="1">
    <location>
        <position position="78"/>
    </location>
</feature>
<name>A0A812Y9T2_SYMPI</name>
<dbReference type="Proteomes" id="UP000649617">
    <property type="component" value="Unassembled WGS sequence"/>
</dbReference>
<protein>
    <submittedName>
        <fullName evidence="1">Uncharacterized protein</fullName>
    </submittedName>
</protein>
<dbReference type="EMBL" id="CAJNIZ010047315">
    <property type="protein sequence ID" value="CAE7765998.1"/>
    <property type="molecule type" value="Genomic_DNA"/>
</dbReference>